<dbReference type="InterPro" id="IPR039121">
    <property type="entry name" value="NUDT19"/>
</dbReference>
<dbReference type="Gene3D" id="3.90.79.10">
    <property type="entry name" value="Nucleoside Triphosphate Pyrophosphohydrolase"/>
    <property type="match status" value="1"/>
</dbReference>
<dbReference type="AlphaFoldDB" id="A0AAW0QB97"/>
<dbReference type="GO" id="GO:0005739">
    <property type="term" value="C:mitochondrion"/>
    <property type="evidence" value="ECO:0007669"/>
    <property type="project" value="TreeGrafter"/>
</dbReference>
<keyword evidence="5" id="KW-0460">Magnesium</keyword>
<keyword evidence="3" id="KW-0479">Metal-binding</keyword>
<accession>A0AAW0QB97</accession>
<evidence type="ECO:0000256" key="2">
    <source>
        <dbReference type="ARBA" id="ARBA00001946"/>
    </source>
</evidence>
<reference evidence="8 9" key="1">
    <citation type="submission" date="2023-01" db="EMBL/GenBank/DDBJ databases">
        <title>Analysis of 21 Apiospora genomes using comparative genomics revels a genus with tremendous synthesis potential of carbohydrate active enzymes and secondary metabolites.</title>
        <authorList>
            <person name="Sorensen T."/>
        </authorList>
    </citation>
    <scope>NUCLEOTIDE SEQUENCE [LARGE SCALE GENOMIC DNA]</scope>
    <source>
        <strain evidence="8 9">CBS 117206</strain>
    </source>
</reference>
<protein>
    <submittedName>
        <fullName evidence="8">NUDIX domain-containing protein</fullName>
    </submittedName>
</protein>
<keyword evidence="4" id="KW-0378">Hydrolase</keyword>
<dbReference type="InterPro" id="IPR015797">
    <property type="entry name" value="NUDIX_hydrolase-like_dom_sf"/>
</dbReference>
<organism evidence="8 9">
    <name type="scientific">Apiospora kogelbergensis</name>
    <dbReference type="NCBI Taxonomy" id="1337665"/>
    <lineage>
        <taxon>Eukaryota</taxon>
        <taxon>Fungi</taxon>
        <taxon>Dikarya</taxon>
        <taxon>Ascomycota</taxon>
        <taxon>Pezizomycotina</taxon>
        <taxon>Sordariomycetes</taxon>
        <taxon>Xylariomycetidae</taxon>
        <taxon>Amphisphaeriales</taxon>
        <taxon>Apiosporaceae</taxon>
        <taxon>Apiospora</taxon>
    </lineage>
</organism>
<dbReference type="InterPro" id="IPR000086">
    <property type="entry name" value="NUDIX_hydrolase_dom"/>
</dbReference>
<gene>
    <name evidence="8" type="ORF">PG999_010844</name>
</gene>
<evidence type="ECO:0000256" key="5">
    <source>
        <dbReference type="ARBA" id="ARBA00022842"/>
    </source>
</evidence>
<dbReference type="SUPFAM" id="SSF55811">
    <property type="entry name" value="Nudix"/>
    <property type="match status" value="1"/>
</dbReference>
<comment type="caution">
    <text evidence="8">The sequence shown here is derived from an EMBL/GenBank/DDBJ whole genome shotgun (WGS) entry which is preliminary data.</text>
</comment>
<evidence type="ECO:0000256" key="4">
    <source>
        <dbReference type="ARBA" id="ARBA00022801"/>
    </source>
</evidence>
<dbReference type="GO" id="GO:0016818">
    <property type="term" value="F:hydrolase activity, acting on acid anhydrides, in phosphorus-containing anhydrides"/>
    <property type="evidence" value="ECO:0007669"/>
    <property type="project" value="InterPro"/>
</dbReference>
<evidence type="ECO:0000313" key="8">
    <source>
        <dbReference type="EMBL" id="KAK8100470.1"/>
    </source>
</evidence>
<sequence length="367" mass="40796">MFSTTAKQQGSAQQLASPVASSSIILLSHTNQVLMQQRSAKSTSFASASVFPGGVWDEFHDGKLPNPYLESYHKDSLAYRLCAIRELFEESGILLARKAGTAGDLTAGDLLVLPAQERDEARKAIYSNKISFTDWLDSVGGEALQKNLQPFTRWVTPAAQRKRFTTQMYIYMLPLSRPSTATNTAEAELQADSVLATPDGTEVSTSAFEDAATWLSQMKSGDIALYPPQAFLLTLISQFCEGLPPNSTTTTSSATDYYQDQRDRLTEFIRRVPTTQKPKSLEDPTSQIPWPEKVISPVNSMITDDGRYLLTLGQPGPELKSTGRGGDFERVVLVRLENRRTQEVQVMDREEAFKVLRPMEQIKKVKL</sequence>
<dbReference type="PANTHER" id="PTHR12318">
    <property type="entry name" value="TESTOSTERONE-REGULATED PROTEIN RP2"/>
    <property type="match status" value="1"/>
</dbReference>
<dbReference type="EMBL" id="JAQQWP010000009">
    <property type="protein sequence ID" value="KAK8100470.1"/>
    <property type="molecule type" value="Genomic_DNA"/>
</dbReference>
<dbReference type="Proteomes" id="UP001392437">
    <property type="component" value="Unassembled WGS sequence"/>
</dbReference>
<dbReference type="CDD" id="cd18870">
    <property type="entry name" value="NUDIX_AcylCoAdiphos_Nudt19"/>
    <property type="match status" value="1"/>
</dbReference>
<keyword evidence="9" id="KW-1185">Reference proteome</keyword>
<dbReference type="GO" id="GO:0046872">
    <property type="term" value="F:metal ion binding"/>
    <property type="evidence" value="ECO:0007669"/>
    <property type="project" value="UniProtKB-KW"/>
</dbReference>
<comment type="cofactor">
    <cofactor evidence="2">
        <name>Mg(2+)</name>
        <dbReference type="ChEBI" id="CHEBI:18420"/>
    </cofactor>
</comment>
<dbReference type="PROSITE" id="PS51462">
    <property type="entry name" value="NUDIX"/>
    <property type="match status" value="1"/>
</dbReference>
<proteinExistence type="predicted"/>
<feature type="domain" description="Nudix hydrolase" evidence="7">
    <location>
        <begin position="17"/>
        <end position="231"/>
    </location>
</feature>
<dbReference type="PANTHER" id="PTHR12318:SF0">
    <property type="entry name" value="ACYL-COENZYME A DIPHOSPHATASE NUDT19"/>
    <property type="match status" value="1"/>
</dbReference>
<evidence type="ECO:0000259" key="7">
    <source>
        <dbReference type="PROSITE" id="PS51462"/>
    </source>
</evidence>
<evidence type="ECO:0000313" key="9">
    <source>
        <dbReference type="Proteomes" id="UP001392437"/>
    </source>
</evidence>
<evidence type="ECO:0000256" key="3">
    <source>
        <dbReference type="ARBA" id="ARBA00022723"/>
    </source>
</evidence>
<keyword evidence="6" id="KW-0464">Manganese</keyword>
<evidence type="ECO:0000256" key="6">
    <source>
        <dbReference type="ARBA" id="ARBA00023211"/>
    </source>
</evidence>
<name>A0AAW0QB97_9PEZI</name>
<comment type="cofactor">
    <cofactor evidence="1">
        <name>Mn(2+)</name>
        <dbReference type="ChEBI" id="CHEBI:29035"/>
    </cofactor>
</comment>
<evidence type="ECO:0000256" key="1">
    <source>
        <dbReference type="ARBA" id="ARBA00001936"/>
    </source>
</evidence>